<keyword evidence="6 10" id="KW-0413">Isomerase</keyword>
<dbReference type="GO" id="GO:0003978">
    <property type="term" value="F:UDP-glucose 4-epimerase activity"/>
    <property type="evidence" value="ECO:0007669"/>
    <property type="project" value="UniProtKB-UniRule"/>
</dbReference>
<dbReference type="AlphaFoldDB" id="A0AA38H307"/>
<feature type="domain" description="NAD(P)-binding" evidence="11">
    <location>
        <begin position="11"/>
        <end position="358"/>
    </location>
</feature>
<dbReference type="GO" id="GO:0006012">
    <property type="term" value="P:galactose metabolic process"/>
    <property type="evidence" value="ECO:0007669"/>
    <property type="project" value="InterPro"/>
</dbReference>
<dbReference type="InterPro" id="IPR005886">
    <property type="entry name" value="UDP_G4E"/>
</dbReference>
<comment type="similarity">
    <text evidence="10">Belongs to the NAD(P)-dependent epimerase/dehydratase family.</text>
</comment>
<comment type="subunit">
    <text evidence="10">Homodimer.</text>
</comment>
<dbReference type="Pfam" id="PF16363">
    <property type="entry name" value="GDP_Man_Dehyd"/>
    <property type="match status" value="1"/>
</dbReference>
<protein>
    <recommendedName>
        <fullName evidence="10">UDP-glucose 4-epimerase</fullName>
        <ecNumber evidence="10">5.1.3.2</ecNumber>
    </recommendedName>
</protein>
<comment type="caution">
    <text evidence="12">The sequence shown here is derived from an EMBL/GenBank/DDBJ whole genome shotgun (WGS) entry which is preliminary data.</text>
</comment>
<dbReference type="InterPro" id="IPR036291">
    <property type="entry name" value="NAD(P)-bd_dom_sf"/>
</dbReference>
<evidence type="ECO:0000256" key="4">
    <source>
        <dbReference type="ARBA" id="ARBA00005028"/>
    </source>
</evidence>
<dbReference type="Gene3D" id="3.90.25.10">
    <property type="entry name" value="UDP-galactose 4-epimerase, domain 1"/>
    <property type="match status" value="1"/>
</dbReference>
<evidence type="ECO:0000256" key="2">
    <source>
        <dbReference type="ARBA" id="ARBA00001911"/>
    </source>
</evidence>
<name>A0AA38H307_9TREE</name>
<keyword evidence="10" id="KW-0119">Carbohydrate metabolism</keyword>
<dbReference type="SUPFAM" id="SSF51735">
    <property type="entry name" value="NAD(P)-binding Rossmann-fold domains"/>
    <property type="match status" value="1"/>
</dbReference>
<evidence type="ECO:0000256" key="5">
    <source>
        <dbReference type="ARBA" id="ARBA00023027"/>
    </source>
</evidence>
<dbReference type="Proteomes" id="UP001164286">
    <property type="component" value="Unassembled WGS sequence"/>
</dbReference>
<proteinExistence type="inferred from homology"/>
<dbReference type="EC" id="5.1.3.2" evidence="10"/>
<evidence type="ECO:0000256" key="8">
    <source>
        <dbReference type="ARBA" id="ARBA00037955"/>
    </source>
</evidence>
<evidence type="ECO:0000256" key="1">
    <source>
        <dbReference type="ARBA" id="ARBA00000083"/>
    </source>
</evidence>
<comment type="cofactor">
    <cofactor evidence="2 10">
        <name>NAD(+)</name>
        <dbReference type="ChEBI" id="CHEBI:57540"/>
    </cofactor>
</comment>
<comment type="catalytic activity">
    <reaction evidence="1 10">
        <text>UDP-alpha-D-glucose = UDP-alpha-D-galactose</text>
        <dbReference type="Rhea" id="RHEA:22168"/>
        <dbReference type="ChEBI" id="CHEBI:58885"/>
        <dbReference type="ChEBI" id="CHEBI:66914"/>
        <dbReference type="EC" id="5.1.3.2"/>
    </reaction>
</comment>
<dbReference type="PANTHER" id="PTHR43725:SF47">
    <property type="entry name" value="UDP-GLUCOSE 4-EPIMERASE"/>
    <property type="match status" value="1"/>
</dbReference>
<evidence type="ECO:0000256" key="3">
    <source>
        <dbReference type="ARBA" id="ARBA00004947"/>
    </source>
</evidence>
<dbReference type="Gene3D" id="3.40.50.720">
    <property type="entry name" value="NAD(P)-binding Rossmann-like Domain"/>
    <property type="match status" value="1"/>
</dbReference>
<accession>A0AA38H307</accession>
<reference evidence="12" key="1">
    <citation type="journal article" date="2022" name="G3 (Bethesda)">
        <title>High quality genome of the basidiomycete yeast Dioszegia hungarica PDD-24b-2 isolated from cloud water.</title>
        <authorList>
            <person name="Jarrige D."/>
            <person name="Haridas S."/>
            <person name="Bleykasten-Grosshans C."/>
            <person name="Joly M."/>
            <person name="Nadalig T."/>
            <person name="Sancelme M."/>
            <person name="Vuilleumier S."/>
            <person name="Grigoriev I.V."/>
            <person name="Amato P."/>
            <person name="Bringel F."/>
        </authorList>
    </citation>
    <scope>NUCLEOTIDE SEQUENCE</scope>
    <source>
        <strain evidence="12">PDD-24b-2</strain>
    </source>
</reference>
<dbReference type="GeneID" id="77729238"/>
<evidence type="ECO:0000256" key="7">
    <source>
        <dbReference type="ARBA" id="ARBA00037676"/>
    </source>
</evidence>
<comment type="pathway">
    <text evidence="4">Carbohydrate metabolism; hexose metabolism.</text>
</comment>
<keyword evidence="5 10" id="KW-0520">NAD</keyword>
<evidence type="ECO:0000256" key="9">
    <source>
        <dbReference type="ARBA" id="ARBA00038238"/>
    </source>
</evidence>
<evidence type="ECO:0000256" key="10">
    <source>
        <dbReference type="RuleBase" id="RU366046"/>
    </source>
</evidence>
<evidence type="ECO:0000313" key="13">
    <source>
        <dbReference type="Proteomes" id="UP001164286"/>
    </source>
</evidence>
<organism evidence="12 13">
    <name type="scientific">Dioszegia hungarica</name>
    <dbReference type="NCBI Taxonomy" id="4972"/>
    <lineage>
        <taxon>Eukaryota</taxon>
        <taxon>Fungi</taxon>
        <taxon>Dikarya</taxon>
        <taxon>Basidiomycota</taxon>
        <taxon>Agaricomycotina</taxon>
        <taxon>Tremellomycetes</taxon>
        <taxon>Tremellales</taxon>
        <taxon>Bulleribasidiaceae</taxon>
        <taxon>Dioszegia</taxon>
    </lineage>
</organism>
<evidence type="ECO:0000313" key="12">
    <source>
        <dbReference type="EMBL" id="KAI9633647.1"/>
    </source>
</evidence>
<dbReference type="PANTHER" id="PTHR43725">
    <property type="entry name" value="UDP-GLUCOSE 4-EPIMERASE"/>
    <property type="match status" value="1"/>
</dbReference>
<keyword evidence="13" id="KW-1185">Reference proteome</keyword>
<dbReference type="EMBL" id="JAKWFO010000008">
    <property type="protein sequence ID" value="KAI9633647.1"/>
    <property type="molecule type" value="Genomic_DNA"/>
</dbReference>
<comment type="function">
    <text evidence="7">Mutarotase converts alpha-aldose to the beta-anomer. It is active on D-glucose, L-arabinose, D-xylose, D-galactose, maltose and lactose.</text>
</comment>
<sequence>MSNSSSLKKVLVTGGLGYIGSHVVVSLLLTGKYLPIVIDNCHNAYPEAIKRCAEIARDEMGADAPQPIFHQVDLRDSSAVDEVFAKYAGEGGIWAVVHLAALKAVGESGEIPLQYYKVNVGGSIALLEAMEKYNCSNFVFSSSATVYGTPKTVPIPESSPLQAESAYGRTKQMVEVILQDVCRASADKGDKAVHAVSVRYFNPAGAHPSGKLGEEPMGKPGNLLPLLAQIAVGRQKSDLKVFGDDYPTPDGTCVRDYLHVMDLAKGHVLALDAIASKSIFASCTSAEGMYRAFNLGKGKGMSVLNMIAAMKKASGFEYKYEIVGRRLGDVPDLTADPTLAEKELGFVAEKNLDEMCRDLWNFQTKNGDGYSKQ</sequence>
<comment type="pathway">
    <text evidence="3 10">Carbohydrate metabolism; galactose metabolism.</text>
</comment>
<comment type="similarity">
    <text evidence="9">In the C-terminal section; belongs to the aldose epimerase family.</text>
</comment>
<dbReference type="CDD" id="cd05247">
    <property type="entry name" value="UDP_G4E_1_SDR_e"/>
    <property type="match status" value="1"/>
</dbReference>
<evidence type="ECO:0000256" key="6">
    <source>
        <dbReference type="ARBA" id="ARBA00023235"/>
    </source>
</evidence>
<evidence type="ECO:0000259" key="11">
    <source>
        <dbReference type="Pfam" id="PF16363"/>
    </source>
</evidence>
<dbReference type="RefSeq" id="XP_052943424.1">
    <property type="nucleotide sequence ID" value="XM_053090033.1"/>
</dbReference>
<dbReference type="PRINTS" id="PR01713">
    <property type="entry name" value="NUCEPIMERASE"/>
</dbReference>
<gene>
    <name evidence="12" type="ORF">MKK02DRAFT_38305</name>
</gene>
<dbReference type="InterPro" id="IPR016040">
    <property type="entry name" value="NAD(P)-bd_dom"/>
</dbReference>
<dbReference type="GO" id="GO:0005829">
    <property type="term" value="C:cytosol"/>
    <property type="evidence" value="ECO:0007669"/>
    <property type="project" value="TreeGrafter"/>
</dbReference>
<dbReference type="NCBIfam" id="TIGR01179">
    <property type="entry name" value="galE"/>
    <property type="match status" value="1"/>
</dbReference>
<comment type="similarity">
    <text evidence="8">In the N-terminal section; belongs to the NAD(P)-dependent epimerase/dehydratase family.</text>
</comment>